<dbReference type="Gene3D" id="2.30.110.10">
    <property type="entry name" value="Electron Transport, Fmn-binding Protein, Chain A"/>
    <property type="match status" value="1"/>
</dbReference>
<reference evidence="4" key="2">
    <citation type="journal article" date="2024" name="Antonie Van Leeuwenhoek">
        <title>Roseihalotalea indica gen. nov., sp. nov., a halophilic Bacteroidetes from mesopelagic Southwest Indian Ocean with higher carbohydrate metabolic potential.</title>
        <authorList>
            <person name="Chen B."/>
            <person name="Zhang M."/>
            <person name="Lin D."/>
            <person name="Ye J."/>
            <person name="Tang K."/>
        </authorList>
    </citation>
    <scope>NUCLEOTIDE SEQUENCE</scope>
    <source>
        <strain evidence="4">TK19036</strain>
    </source>
</reference>
<keyword evidence="2" id="KW-0560">Oxidoreductase</keyword>
<dbReference type="EMBL" id="CP120682">
    <property type="protein sequence ID" value="WKN38519.1"/>
    <property type="molecule type" value="Genomic_DNA"/>
</dbReference>
<dbReference type="InterPro" id="IPR050268">
    <property type="entry name" value="NADH-dep_flavin_reductase"/>
</dbReference>
<comment type="similarity">
    <text evidence="1">Belongs to the non-flavoprotein flavin reductase family.</text>
</comment>
<evidence type="ECO:0000256" key="2">
    <source>
        <dbReference type="ARBA" id="ARBA00023002"/>
    </source>
</evidence>
<gene>
    <name evidence="4" type="ORF">K4G66_07360</name>
</gene>
<feature type="domain" description="Flavin reductase like" evidence="3">
    <location>
        <begin position="11"/>
        <end position="167"/>
    </location>
</feature>
<dbReference type="InterPro" id="IPR002563">
    <property type="entry name" value="Flavin_Rdtase-like_dom"/>
</dbReference>
<dbReference type="SMART" id="SM00903">
    <property type="entry name" value="Flavin_Reduct"/>
    <property type="match status" value="1"/>
</dbReference>
<dbReference type="PANTHER" id="PTHR30466:SF11">
    <property type="entry name" value="FLAVIN-DEPENDENT MONOOXYGENASE, REDUCTASE SUBUNIT HSAB"/>
    <property type="match status" value="1"/>
</dbReference>
<reference evidence="4" key="1">
    <citation type="journal article" date="2023" name="Comput. Struct. Biotechnol. J.">
        <title>Discovery of a novel marine Bacteroidetes with a rich repertoire of carbohydrate-active enzymes.</title>
        <authorList>
            <person name="Chen B."/>
            <person name="Liu G."/>
            <person name="Chen Q."/>
            <person name="Wang H."/>
            <person name="Liu L."/>
            <person name="Tang K."/>
        </authorList>
    </citation>
    <scope>NUCLEOTIDE SEQUENCE</scope>
    <source>
        <strain evidence="4">TK19036</strain>
    </source>
</reference>
<dbReference type="InterPro" id="IPR012349">
    <property type="entry name" value="Split_barrel_FMN-bd"/>
</dbReference>
<name>A0AA49GUG0_9BACT</name>
<dbReference type="PANTHER" id="PTHR30466">
    <property type="entry name" value="FLAVIN REDUCTASE"/>
    <property type="match status" value="1"/>
</dbReference>
<sequence>MNTNEQVSQALKKITYGFYIVTTRKSSEEMSTRDQDYVAAATVSWVSQASFDPPLVTVAVRKHSDLHETIEKSRVFAINIVGKDDQDMLKPFAEKSKVEDNKINGFAFKDGETGSPILDEVPAYFECKVVEDITRGDHSVFVGEVVAGGTRNANAVPLIEWETNMHYGG</sequence>
<dbReference type="Pfam" id="PF01613">
    <property type="entry name" value="Flavin_Reduct"/>
    <property type="match status" value="1"/>
</dbReference>
<dbReference type="SUPFAM" id="SSF50475">
    <property type="entry name" value="FMN-binding split barrel"/>
    <property type="match status" value="1"/>
</dbReference>
<organism evidence="4">
    <name type="scientific">Roseihalotalea indica</name>
    <dbReference type="NCBI Taxonomy" id="2867963"/>
    <lineage>
        <taxon>Bacteria</taxon>
        <taxon>Pseudomonadati</taxon>
        <taxon>Bacteroidota</taxon>
        <taxon>Cytophagia</taxon>
        <taxon>Cytophagales</taxon>
        <taxon>Catalimonadaceae</taxon>
        <taxon>Roseihalotalea</taxon>
    </lineage>
</organism>
<protein>
    <submittedName>
        <fullName evidence="4">Flavin reductase family protein</fullName>
    </submittedName>
</protein>
<accession>A0AA49GUG0</accession>
<dbReference type="AlphaFoldDB" id="A0AA49GUG0"/>
<dbReference type="GO" id="GO:0010181">
    <property type="term" value="F:FMN binding"/>
    <property type="evidence" value="ECO:0007669"/>
    <property type="project" value="InterPro"/>
</dbReference>
<evidence type="ECO:0000256" key="1">
    <source>
        <dbReference type="ARBA" id="ARBA00008898"/>
    </source>
</evidence>
<evidence type="ECO:0000313" key="4">
    <source>
        <dbReference type="EMBL" id="WKN38519.1"/>
    </source>
</evidence>
<dbReference type="GO" id="GO:0042602">
    <property type="term" value="F:riboflavin reductase (NADPH) activity"/>
    <property type="evidence" value="ECO:0007669"/>
    <property type="project" value="TreeGrafter"/>
</dbReference>
<proteinExistence type="inferred from homology"/>
<evidence type="ECO:0000259" key="3">
    <source>
        <dbReference type="SMART" id="SM00903"/>
    </source>
</evidence>